<keyword evidence="1" id="KW-0812">Transmembrane</keyword>
<evidence type="ECO:0000256" key="1">
    <source>
        <dbReference type="SAM" id="Phobius"/>
    </source>
</evidence>
<sequence>MKLNFREKGIPKWIRHRLLVLFLIFTGALIVFQILLNLGEEEKKVTMAEATLPLVGVQTYDHTMGELHGYRTQMDACYMRDALIPLDSKRKMDLTINTYGYDVDSVSYEVRSLDTQRKIADTKVSDWNKDGNTWTKSLQIENLVDEGQEYLFILKLHCKSDDLYYYTRITLPEETYAKKCLEFTDSFHNVSMSDQYELLASYIEPADYTDKNDLGNVNINSSIDQIGWRGFAGKQVGDPLVSFTDINDTYASLVYTYQMAEEADGATNYYNVEEYYKVRYTDQQIYLLDYQRSMEQIIDTASVNVSGNILSVGVTSDTTGYLSNETGTIVSFVQSGQLFEYNQNKQTFTKVYGFIDDPTDARQSYGQHNIRILNIDETGNMDFVVYGYMNRGQHEGESGIDLYHYDSIKQEAIEQVFIATTHSYQILNADFSDLLYENADGDFYIMMGGTLAKVGLDDLSTKELITNLKSDQYAVSSSGRYVAWMTEDDVADQISIMDLETEKVRTIDAAKGTKIKPLAFMTEDFVYGIANESDISTDAAGSAVYPMAKVEIIDTSSDNFTQLKEYAKDGIYVTGATKSSYTLYLDRVTKQDGTYVTTTQDTIKDTAGEQNKTVSLVKTASDTQGLATTYVMADLEDGQSIHSLAAGDASLATINDTKSISISTTEEQETYFVYVGNRVTLTTQNLNKAIMAADADMGLVVDNQQRYIWNRGKKSYVNAFNDIEASASDRKASTSAGCISAILQSEGISGEVHALLDRGETPMSVLQTSLKDKLVLDLTGCTLSQALYYVSQGTPVYARTGDDAALLIIGYDAANIIVYHSDTDQYTKMSTDNASQVFESAGNVFISYVD</sequence>
<evidence type="ECO:0000313" key="3">
    <source>
        <dbReference type="Proteomes" id="UP000643810"/>
    </source>
</evidence>
<feature type="transmembrane region" description="Helical" evidence="1">
    <location>
        <begin position="18"/>
        <end position="36"/>
    </location>
</feature>
<organism evidence="2 3">
    <name type="scientific">Roseburia lenta</name>
    <dbReference type="NCBI Taxonomy" id="2763061"/>
    <lineage>
        <taxon>Bacteria</taxon>
        <taxon>Bacillati</taxon>
        <taxon>Bacillota</taxon>
        <taxon>Clostridia</taxon>
        <taxon>Lachnospirales</taxon>
        <taxon>Lachnospiraceae</taxon>
        <taxon>Roseburia</taxon>
    </lineage>
</organism>
<name>A0ABR7GHA7_9FIRM</name>
<dbReference type="SUPFAM" id="SSF82171">
    <property type="entry name" value="DPP6 N-terminal domain-like"/>
    <property type="match status" value="1"/>
</dbReference>
<gene>
    <name evidence="2" type="ORF">H8R94_08000</name>
</gene>
<keyword evidence="3" id="KW-1185">Reference proteome</keyword>
<keyword evidence="1" id="KW-0472">Membrane</keyword>
<dbReference type="RefSeq" id="WP_186854351.1">
    <property type="nucleotide sequence ID" value="NZ_JACOPG010000003.1"/>
</dbReference>
<accession>A0ABR7GHA7</accession>
<protein>
    <recommendedName>
        <fullName evidence="4">Peptidase C39-like domain-containing protein</fullName>
    </recommendedName>
</protein>
<proteinExistence type="predicted"/>
<keyword evidence="1" id="KW-1133">Transmembrane helix</keyword>
<dbReference type="Proteomes" id="UP000643810">
    <property type="component" value="Unassembled WGS sequence"/>
</dbReference>
<dbReference type="EMBL" id="JACOPG010000003">
    <property type="protein sequence ID" value="MBC5686538.1"/>
    <property type="molecule type" value="Genomic_DNA"/>
</dbReference>
<comment type="caution">
    <text evidence="2">The sequence shown here is derived from an EMBL/GenBank/DDBJ whole genome shotgun (WGS) entry which is preliminary data.</text>
</comment>
<reference evidence="2 3" key="1">
    <citation type="submission" date="2020-08" db="EMBL/GenBank/DDBJ databases">
        <title>Genome public.</title>
        <authorList>
            <person name="Liu C."/>
            <person name="Sun Q."/>
        </authorList>
    </citation>
    <scope>NUCLEOTIDE SEQUENCE [LARGE SCALE GENOMIC DNA]</scope>
    <source>
        <strain evidence="2 3">NSJ-9</strain>
    </source>
</reference>
<evidence type="ECO:0000313" key="2">
    <source>
        <dbReference type="EMBL" id="MBC5686538.1"/>
    </source>
</evidence>
<evidence type="ECO:0008006" key="4">
    <source>
        <dbReference type="Google" id="ProtNLM"/>
    </source>
</evidence>